<dbReference type="PANTHER" id="PTHR30173:SF36">
    <property type="entry name" value="ECF RNA POLYMERASE SIGMA FACTOR SIGJ"/>
    <property type="match status" value="1"/>
</dbReference>
<dbReference type="InterPro" id="IPR014284">
    <property type="entry name" value="RNA_pol_sigma-70_dom"/>
</dbReference>
<dbReference type="RefSeq" id="WP_377577255.1">
    <property type="nucleotide sequence ID" value="NZ_JBHTKA010000001.1"/>
</dbReference>
<comment type="caution">
    <text evidence="3">The sequence shown here is derived from an EMBL/GenBank/DDBJ whole genome shotgun (WGS) entry which is preliminary data.</text>
</comment>
<proteinExistence type="predicted"/>
<dbReference type="EMBL" id="JBHTKA010000001">
    <property type="protein sequence ID" value="MFD0999211.1"/>
    <property type="molecule type" value="Genomic_DNA"/>
</dbReference>
<organism evidence="3 4">
    <name type="scientific">Ohtaekwangia kribbensis</name>
    <dbReference type="NCBI Taxonomy" id="688913"/>
    <lineage>
        <taxon>Bacteria</taxon>
        <taxon>Pseudomonadati</taxon>
        <taxon>Bacteroidota</taxon>
        <taxon>Cytophagia</taxon>
        <taxon>Cytophagales</taxon>
        <taxon>Fulvivirgaceae</taxon>
        <taxon>Ohtaekwangia</taxon>
    </lineage>
</organism>
<protein>
    <submittedName>
        <fullName evidence="3">Sigma-70 family RNA polymerase sigma factor</fullName>
    </submittedName>
</protein>
<name>A0ABW3K205_9BACT</name>
<feature type="domain" description="RNA polymerase sigma factor 70 region 4 type 2" evidence="2">
    <location>
        <begin position="97"/>
        <end position="146"/>
    </location>
</feature>
<dbReference type="Pfam" id="PF08281">
    <property type="entry name" value="Sigma70_r4_2"/>
    <property type="match status" value="1"/>
</dbReference>
<dbReference type="SUPFAM" id="SSF54427">
    <property type="entry name" value="NTF2-like"/>
    <property type="match status" value="1"/>
</dbReference>
<dbReference type="SUPFAM" id="SSF88946">
    <property type="entry name" value="Sigma2 domain of RNA polymerase sigma factors"/>
    <property type="match status" value="1"/>
</dbReference>
<dbReference type="InterPro" id="IPR036388">
    <property type="entry name" value="WH-like_DNA-bd_sf"/>
</dbReference>
<accession>A0ABW3K205</accession>
<dbReference type="InterPro" id="IPR032710">
    <property type="entry name" value="NTF2-like_dom_sf"/>
</dbReference>
<dbReference type="InterPro" id="IPR013325">
    <property type="entry name" value="RNA_pol_sigma_r2"/>
</dbReference>
<dbReference type="InterPro" id="IPR013324">
    <property type="entry name" value="RNA_pol_sigma_r3/r4-like"/>
</dbReference>
<evidence type="ECO:0000313" key="4">
    <source>
        <dbReference type="Proteomes" id="UP001597112"/>
    </source>
</evidence>
<dbReference type="CDD" id="cd06171">
    <property type="entry name" value="Sigma70_r4"/>
    <property type="match status" value="1"/>
</dbReference>
<dbReference type="InterPro" id="IPR013249">
    <property type="entry name" value="RNA_pol_sigma70_r4_t2"/>
</dbReference>
<sequence length="293" mass="33415">MKEYQKTLFPYAYNILGSAEDARDAVQDVLSKYIEEPREGITNEKGYLIKSVINHAINIKNRRKKIEVGDVWLPEPFATEEADTNMNLRDIASYSMLVLLEELNPKERAVFLLKESFDYSHQEIAEVLSSTEEHSRKLLSRAKAKLEELNLQRKASAADEVQLSFLEKYINAIRSRDTQTLETILAEDISFYADGGKLRVLRKSCLGIPEVSDLLMVIYQRFHRSNTVMAAQINHQPALLYYMGDRLITCQILGIAPDNKIYQINTVVDPEKLKHLEVSGVKLSMTDSGNTEI</sequence>
<dbReference type="Gene3D" id="1.10.1740.10">
    <property type="match status" value="1"/>
</dbReference>
<reference evidence="4" key="1">
    <citation type="journal article" date="2019" name="Int. J. Syst. Evol. Microbiol.">
        <title>The Global Catalogue of Microorganisms (GCM) 10K type strain sequencing project: providing services to taxonomists for standard genome sequencing and annotation.</title>
        <authorList>
            <consortium name="The Broad Institute Genomics Platform"/>
            <consortium name="The Broad Institute Genome Sequencing Center for Infectious Disease"/>
            <person name="Wu L."/>
            <person name="Ma J."/>
        </authorList>
    </citation>
    <scope>NUCLEOTIDE SEQUENCE [LARGE SCALE GENOMIC DNA]</scope>
    <source>
        <strain evidence="4">CCUG 58938</strain>
    </source>
</reference>
<evidence type="ECO:0000313" key="3">
    <source>
        <dbReference type="EMBL" id="MFD0999211.1"/>
    </source>
</evidence>
<evidence type="ECO:0000259" key="2">
    <source>
        <dbReference type="Pfam" id="PF08281"/>
    </source>
</evidence>
<dbReference type="Gene3D" id="1.10.10.10">
    <property type="entry name" value="Winged helix-like DNA-binding domain superfamily/Winged helix DNA-binding domain"/>
    <property type="match status" value="1"/>
</dbReference>
<gene>
    <name evidence="3" type="ORF">ACFQ21_07830</name>
</gene>
<dbReference type="NCBIfam" id="TIGR02937">
    <property type="entry name" value="sigma70-ECF"/>
    <property type="match status" value="1"/>
</dbReference>
<dbReference type="Proteomes" id="UP001597112">
    <property type="component" value="Unassembled WGS sequence"/>
</dbReference>
<keyword evidence="1" id="KW-0175">Coiled coil</keyword>
<dbReference type="SUPFAM" id="SSF88659">
    <property type="entry name" value="Sigma3 and sigma4 domains of RNA polymerase sigma factors"/>
    <property type="match status" value="1"/>
</dbReference>
<dbReference type="PANTHER" id="PTHR30173">
    <property type="entry name" value="SIGMA 19 FACTOR"/>
    <property type="match status" value="1"/>
</dbReference>
<dbReference type="InterPro" id="IPR052704">
    <property type="entry name" value="ECF_Sigma-70_Domain"/>
</dbReference>
<keyword evidence="4" id="KW-1185">Reference proteome</keyword>
<evidence type="ECO:0000256" key="1">
    <source>
        <dbReference type="SAM" id="Coils"/>
    </source>
</evidence>
<feature type="coiled-coil region" evidence="1">
    <location>
        <begin position="132"/>
        <end position="159"/>
    </location>
</feature>